<dbReference type="InterPro" id="IPR041546">
    <property type="entry name" value="ClpA/ClpB_AAA_lid"/>
</dbReference>
<dbReference type="GO" id="GO:0005737">
    <property type="term" value="C:cytoplasm"/>
    <property type="evidence" value="ECO:0007669"/>
    <property type="project" value="TreeGrafter"/>
</dbReference>
<evidence type="ECO:0000256" key="4">
    <source>
        <dbReference type="SAM" id="Phobius"/>
    </source>
</evidence>
<dbReference type="InterPro" id="IPR027417">
    <property type="entry name" value="P-loop_NTPase"/>
</dbReference>
<dbReference type="Proteomes" id="UP000177408">
    <property type="component" value="Unassembled WGS sequence"/>
</dbReference>
<name>A0A1G1Z0Y3_9BACT</name>
<dbReference type="PANTHER" id="PTHR11638:SF18">
    <property type="entry name" value="HEAT SHOCK PROTEIN 104"/>
    <property type="match status" value="1"/>
</dbReference>
<keyword evidence="1" id="KW-0677">Repeat</keyword>
<evidence type="ECO:0000256" key="3">
    <source>
        <dbReference type="ARBA" id="ARBA00022840"/>
    </source>
</evidence>
<dbReference type="Pfam" id="PF00004">
    <property type="entry name" value="AAA"/>
    <property type="match status" value="1"/>
</dbReference>
<dbReference type="SMART" id="SM00382">
    <property type="entry name" value="AAA"/>
    <property type="match status" value="1"/>
</dbReference>
<evidence type="ECO:0000313" key="6">
    <source>
        <dbReference type="EMBL" id="OGY58303.1"/>
    </source>
</evidence>
<dbReference type="PANTHER" id="PTHR11638">
    <property type="entry name" value="ATP-DEPENDENT CLP PROTEASE"/>
    <property type="match status" value="1"/>
</dbReference>
<dbReference type="EMBL" id="MHIR01000003">
    <property type="protein sequence ID" value="OGY58303.1"/>
    <property type="molecule type" value="Genomic_DNA"/>
</dbReference>
<dbReference type="InterPro" id="IPR003959">
    <property type="entry name" value="ATPase_AAA_core"/>
</dbReference>
<comment type="caution">
    <text evidence="6">The sequence shown here is derived from an EMBL/GenBank/DDBJ whole genome shotgun (WGS) entry which is preliminary data.</text>
</comment>
<feature type="domain" description="AAA+ ATPase" evidence="5">
    <location>
        <begin position="95"/>
        <end position="236"/>
    </location>
</feature>
<keyword evidence="4" id="KW-0812">Transmembrane</keyword>
<accession>A0A1G1Z0Y3</accession>
<dbReference type="Gene3D" id="3.40.50.300">
    <property type="entry name" value="P-loop containing nucleotide triphosphate hydrolases"/>
    <property type="match status" value="1"/>
</dbReference>
<dbReference type="GO" id="GO:0005524">
    <property type="term" value="F:ATP binding"/>
    <property type="evidence" value="ECO:0007669"/>
    <property type="project" value="UniProtKB-KW"/>
</dbReference>
<dbReference type="CDD" id="cd00009">
    <property type="entry name" value="AAA"/>
    <property type="match status" value="1"/>
</dbReference>
<dbReference type="SUPFAM" id="SSF52540">
    <property type="entry name" value="P-loop containing nucleoside triphosphate hydrolases"/>
    <property type="match status" value="1"/>
</dbReference>
<dbReference type="AlphaFoldDB" id="A0A1G1Z0Y3"/>
<keyword evidence="2" id="KW-0547">Nucleotide-binding</keyword>
<organism evidence="6 7">
    <name type="scientific">Candidatus Buchananbacteria bacterium RIFCSPLOWO2_02_FULL_46_11b</name>
    <dbReference type="NCBI Taxonomy" id="1797548"/>
    <lineage>
        <taxon>Bacteria</taxon>
        <taxon>Candidatus Buchananiibacteriota</taxon>
    </lineage>
</organism>
<keyword evidence="3" id="KW-0067">ATP-binding</keyword>
<proteinExistence type="predicted"/>
<dbReference type="GO" id="GO:0034605">
    <property type="term" value="P:cellular response to heat"/>
    <property type="evidence" value="ECO:0007669"/>
    <property type="project" value="TreeGrafter"/>
</dbReference>
<evidence type="ECO:0000313" key="7">
    <source>
        <dbReference type="Proteomes" id="UP000177408"/>
    </source>
</evidence>
<evidence type="ECO:0000256" key="2">
    <source>
        <dbReference type="ARBA" id="ARBA00022741"/>
    </source>
</evidence>
<feature type="transmembrane region" description="Helical" evidence="4">
    <location>
        <begin position="22"/>
        <end position="40"/>
    </location>
</feature>
<reference evidence="6 7" key="1">
    <citation type="journal article" date="2016" name="Nat. Commun.">
        <title>Thousands of microbial genomes shed light on interconnected biogeochemical processes in an aquifer system.</title>
        <authorList>
            <person name="Anantharaman K."/>
            <person name="Brown C.T."/>
            <person name="Hug L.A."/>
            <person name="Sharon I."/>
            <person name="Castelle C.J."/>
            <person name="Probst A.J."/>
            <person name="Thomas B.C."/>
            <person name="Singh A."/>
            <person name="Wilkins M.J."/>
            <person name="Karaoz U."/>
            <person name="Brodie E.L."/>
            <person name="Williams K.H."/>
            <person name="Hubbard S.S."/>
            <person name="Banfield J.F."/>
        </authorList>
    </citation>
    <scope>NUCLEOTIDE SEQUENCE [LARGE SCALE GENOMIC DNA]</scope>
</reference>
<dbReference type="InterPro" id="IPR050130">
    <property type="entry name" value="ClpA_ClpB"/>
</dbReference>
<dbReference type="Gene3D" id="1.10.8.60">
    <property type="match status" value="1"/>
</dbReference>
<sequence>MENVLESTAPNFSLLSLLSQNFFWGLIITAAIAAALYFIWQKKGGVLMKLSGNITPTLSLYSRDLTQAAREGKIDPVVGREEEIERVIQVLCRRTKNNPVLVGKAGVGKTAIAEGLAHRIIEGRVPKILLEKKVLALDLTNIVAGTKYRGEFEKRFKQIAEELAASKRSIILFIDEIHTLAEAGGAEGSLDADDILKPALARGELQVIGATTAEEYKQFIQKDVTLDRRLHPILVDEPTKEETVEILKGIRRKYEQFHKVKITDEAIMAAVHLAAEHIKDKSFPDKAIDLMDEAASKVNIENLDSKPESEWPQVGVGEVQAVMQEWLESKMV</sequence>
<keyword evidence="4" id="KW-1133">Transmembrane helix</keyword>
<keyword evidence="4" id="KW-0472">Membrane</keyword>
<evidence type="ECO:0000259" key="5">
    <source>
        <dbReference type="SMART" id="SM00382"/>
    </source>
</evidence>
<dbReference type="Pfam" id="PF17871">
    <property type="entry name" value="AAA_lid_9"/>
    <property type="match status" value="1"/>
</dbReference>
<evidence type="ECO:0000256" key="1">
    <source>
        <dbReference type="ARBA" id="ARBA00022737"/>
    </source>
</evidence>
<gene>
    <name evidence="6" type="ORF">A3H67_01370</name>
</gene>
<dbReference type="FunFam" id="3.40.50.300:FF:000010">
    <property type="entry name" value="Chaperone clpB 1, putative"/>
    <property type="match status" value="1"/>
</dbReference>
<protein>
    <recommendedName>
        <fullName evidence="5">AAA+ ATPase domain-containing protein</fullName>
    </recommendedName>
</protein>
<dbReference type="InterPro" id="IPR003593">
    <property type="entry name" value="AAA+_ATPase"/>
</dbReference>
<dbReference type="GO" id="GO:0016887">
    <property type="term" value="F:ATP hydrolysis activity"/>
    <property type="evidence" value="ECO:0007669"/>
    <property type="project" value="InterPro"/>
</dbReference>